<organism evidence="3 4">
    <name type="scientific">Macrolepiota fuliginosa MF-IS2</name>
    <dbReference type="NCBI Taxonomy" id="1400762"/>
    <lineage>
        <taxon>Eukaryota</taxon>
        <taxon>Fungi</taxon>
        <taxon>Dikarya</taxon>
        <taxon>Basidiomycota</taxon>
        <taxon>Agaricomycotina</taxon>
        <taxon>Agaricomycetes</taxon>
        <taxon>Agaricomycetidae</taxon>
        <taxon>Agaricales</taxon>
        <taxon>Agaricineae</taxon>
        <taxon>Agaricaceae</taxon>
        <taxon>Macrolepiota</taxon>
    </lineage>
</organism>
<dbReference type="SUPFAM" id="SSF52540">
    <property type="entry name" value="P-loop containing nucleoside triphosphate hydrolases"/>
    <property type="match status" value="1"/>
</dbReference>
<sequence>MPFLETFKGHIAHFLGCKQQGEEYVPNPDPGQPAAAANLVQQLPALAPPTHVYSINAMHNDQTTNSGRTVSAADILSNAHNFTINQLNAISQNIYSGMTMLQHLMEKGMLMAIHDSSDWNYPPQCHPSTHKHLKEHVTKWGMGDGNDWRMLWLSGFAAVGKSAVAQIITKEFQEAGQLGASFFFSQPNHLNDPDTIIPTLIYQLTMKVPKYKNIINCCLTNDFWILRKNCCTQFHKLIIEPFYILMTQYLHTTPQSLLIIIDGLDECMDKQAQCKFIDMISTHI</sequence>
<evidence type="ECO:0000313" key="4">
    <source>
        <dbReference type="Proteomes" id="UP000807342"/>
    </source>
</evidence>
<proteinExistence type="predicted"/>
<keyword evidence="1" id="KW-0677">Repeat</keyword>
<keyword evidence="4" id="KW-1185">Reference proteome</keyword>
<gene>
    <name evidence="3" type="ORF">P691DRAFT_762774</name>
</gene>
<dbReference type="InterPro" id="IPR027417">
    <property type="entry name" value="P-loop_NTPase"/>
</dbReference>
<dbReference type="AlphaFoldDB" id="A0A9P6C180"/>
<dbReference type="Pfam" id="PF24883">
    <property type="entry name" value="NPHP3_N"/>
    <property type="match status" value="1"/>
</dbReference>
<feature type="domain" description="Nephrocystin 3-like N-terminal" evidence="2">
    <location>
        <begin position="135"/>
        <end position="278"/>
    </location>
</feature>
<dbReference type="OrthoDB" id="3045137at2759"/>
<dbReference type="Gene3D" id="3.40.50.300">
    <property type="entry name" value="P-loop containing nucleotide triphosphate hydrolases"/>
    <property type="match status" value="1"/>
</dbReference>
<evidence type="ECO:0000313" key="3">
    <source>
        <dbReference type="EMBL" id="KAF9445118.1"/>
    </source>
</evidence>
<dbReference type="EMBL" id="MU151323">
    <property type="protein sequence ID" value="KAF9445118.1"/>
    <property type="molecule type" value="Genomic_DNA"/>
</dbReference>
<protein>
    <recommendedName>
        <fullName evidence="2">Nephrocystin 3-like N-terminal domain-containing protein</fullName>
    </recommendedName>
</protein>
<name>A0A9P6C180_9AGAR</name>
<accession>A0A9P6C180</accession>
<dbReference type="Proteomes" id="UP000807342">
    <property type="component" value="Unassembled WGS sequence"/>
</dbReference>
<evidence type="ECO:0000259" key="2">
    <source>
        <dbReference type="Pfam" id="PF24883"/>
    </source>
</evidence>
<evidence type="ECO:0000256" key="1">
    <source>
        <dbReference type="ARBA" id="ARBA00022737"/>
    </source>
</evidence>
<reference evidence="3" key="1">
    <citation type="submission" date="2020-11" db="EMBL/GenBank/DDBJ databases">
        <authorList>
            <consortium name="DOE Joint Genome Institute"/>
            <person name="Ahrendt S."/>
            <person name="Riley R."/>
            <person name="Andreopoulos W."/>
            <person name="Labutti K."/>
            <person name="Pangilinan J."/>
            <person name="Ruiz-Duenas F.J."/>
            <person name="Barrasa J.M."/>
            <person name="Sanchez-Garcia M."/>
            <person name="Camarero S."/>
            <person name="Miyauchi S."/>
            <person name="Serrano A."/>
            <person name="Linde D."/>
            <person name="Babiker R."/>
            <person name="Drula E."/>
            <person name="Ayuso-Fernandez I."/>
            <person name="Pacheco R."/>
            <person name="Padilla G."/>
            <person name="Ferreira P."/>
            <person name="Barriuso J."/>
            <person name="Kellner H."/>
            <person name="Castanera R."/>
            <person name="Alfaro M."/>
            <person name="Ramirez L."/>
            <person name="Pisabarro A.G."/>
            <person name="Kuo A."/>
            <person name="Tritt A."/>
            <person name="Lipzen A."/>
            <person name="He G."/>
            <person name="Yan M."/>
            <person name="Ng V."/>
            <person name="Cullen D."/>
            <person name="Martin F."/>
            <person name="Rosso M.-N."/>
            <person name="Henrissat B."/>
            <person name="Hibbett D."/>
            <person name="Martinez A.T."/>
            <person name="Grigoriev I.V."/>
        </authorList>
    </citation>
    <scope>NUCLEOTIDE SEQUENCE</scope>
    <source>
        <strain evidence="3">MF-IS2</strain>
    </source>
</reference>
<comment type="caution">
    <text evidence="3">The sequence shown here is derived from an EMBL/GenBank/DDBJ whole genome shotgun (WGS) entry which is preliminary data.</text>
</comment>
<dbReference type="InterPro" id="IPR056884">
    <property type="entry name" value="NPHP3-like_N"/>
</dbReference>